<dbReference type="PANTHER" id="PTHR33054:SF9">
    <property type="entry name" value="CCHC-TYPE DOMAIN-CONTAINING PROTEIN"/>
    <property type="match status" value="1"/>
</dbReference>
<dbReference type="OrthoDB" id="1735266at2759"/>
<dbReference type="AlphaFoldDB" id="A0A1Q3C2D8"/>
<feature type="non-terminal residue" evidence="2">
    <location>
        <position position="135"/>
    </location>
</feature>
<keyword evidence="3" id="KW-1185">Reference proteome</keyword>
<dbReference type="EMBL" id="BDDD01001205">
    <property type="protein sequence ID" value="GAV74213.1"/>
    <property type="molecule type" value="Genomic_DNA"/>
</dbReference>
<name>A0A1Q3C2D8_CEPFO</name>
<dbReference type="PANTHER" id="PTHR33054">
    <property type="entry name" value="CCHC-TYPE DOMAIN-CONTAINING PROTEIN"/>
    <property type="match status" value="1"/>
</dbReference>
<comment type="caution">
    <text evidence="2">The sequence shown here is derived from an EMBL/GenBank/DDBJ whole genome shotgun (WGS) entry which is preliminary data.</text>
</comment>
<proteinExistence type="predicted"/>
<reference evidence="3" key="1">
    <citation type="submission" date="2016-04" db="EMBL/GenBank/DDBJ databases">
        <title>Cephalotus genome sequencing.</title>
        <authorList>
            <person name="Fukushima K."/>
            <person name="Hasebe M."/>
            <person name="Fang X."/>
        </authorList>
    </citation>
    <scope>NUCLEOTIDE SEQUENCE [LARGE SCALE GENOMIC DNA]</scope>
    <source>
        <strain evidence="3">cv. St1</strain>
    </source>
</reference>
<dbReference type="Proteomes" id="UP000187406">
    <property type="component" value="Unassembled WGS sequence"/>
</dbReference>
<evidence type="ECO:0000313" key="3">
    <source>
        <dbReference type="Proteomes" id="UP000187406"/>
    </source>
</evidence>
<dbReference type="InParanoid" id="A0A1Q3C2D8"/>
<accession>A0A1Q3C2D8</accession>
<organism evidence="2 3">
    <name type="scientific">Cephalotus follicularis</name>
    <name type="common">Albany pitcher plant</name>
    <dbReference type="NCBI Taxonomy" id="3775"/>
    <lineage>
        <taxon>Eukaryota</taxon>
        <taxon>Viridiplantae</taxon>
        <taxon>Streptophyta</taxon>
        <taxon>Embryophyta</taxon>
        <taxon>Tracheophyta</taxon>
        <taxon>Spermatophyta</taxon>
        <taxon>Magnoliopsida</taxon>
        <taxon>eudicotyledons</taxon>
        <taxon>Gunneridae</taxon>
        <taxon>Pentapetalae</taxon>
        <taxon>rosids</taxon>
        <taxon>fabids</taxon>
        <taxon>Oxalidales</taxon>
        <taxon>Cephalotaceae</taxon>
        <taxon>Cephalotus</taxon>
    </lineage>
</organism>
<dbReference type="Pfam" id="PF24925">
    <property type="entry name" value="DUF7746"/>
    <property type="match status" value="1"/>
</dbReference>
<evidence type="ECO:0000313" key="2">
    <source>
        <dbReference type="EMBL" id="GAV74213.1"/>
    </source>
</evidence>
<evidence type="ECO:0000259" key="1">
    <source>
        <dbReference type="Pfam" id="PF24925"/>
    </source>
</evidence>
<sequence length="135" mass="15665">FTQASYQSGTIYEWNIDGMNEYHIINKLQEMPMVSNAYKIKNTYDKIVANLLIAGFTGQLKGWWDNIHIIQQQTKILESVQINKIEESIINSDNETIGNAVATLIYNITKYFIGDPIYLKDRTVDQLSNLRFRKL</sequence>
<protein>
    <recommendedName>
        <fullName evidence="1">DUF7746 domain-containing protein</fullName>
    </recommendedName>
</protein>
<feature type="non-terminal residue" evidence="2">
    <location>
        <position position="1"/>
    </location>
</feature>
<dbReference type="InterPro" id="IPR056648">
    <property type="entry name" value="DUF7746"/>
</dbReference>
<feature type="domain" description="DUF7746" evidence="1">
    <location>
        <begin position="6"/>
        <end position="88"/>
    </location>
</feature>
<gene>
    <name evidence="2" type="ORF">CFOL_v3_17693</name>
</gene>